<accession>A0A7J6PN26</accession>
<dbReference type="InterPro" id="IPR001173">
    <property type="entry name" value="Glyco_trans_2-like"/>
</dbReference>
<evidence type="ECO:0000259" key="4">
    <source>
        <dbReference type="Pfam" id="PF00535"/>
    </source>
</evidence>
<comment type="caution">
    <text evidence="6">The sequence shown here is derived from an EMBL/GenBank/DDBJ whole genome shotgun (WGS) entry which is preliminary data.</text>
</comment>
<evidence type="ECO:0000259" key="5">
    <source>
        <dbReference type="Pfam" id="PF02709"/>
    </source>
</evidence>
<dbReference type="Pfam" id="PF00326">
    <property type="entry name" value="Peptidase_S9"/>
    <property type="match status" value="1"/>
</dbReference>
<dbReference type="GO" id="GO:0004653">
    <property type="term" value="F:polypeptide N-acetylgalactosaminyltransferase activity"/>
    <property type="evidence" value="ECO:0007669"/>
    <property type="project" value="TreeGrafter"/>
</dbReference>
<dbReference type="GO" id="GO:0006508">
    <property type="term" value="P:proteolysis"/>
    <property type="evidence" value="ECO:0007669"/>
    <property type="project" value="InterPro"/>
</dbReference>
<evidence type="ECO:0000256" key="1">
    <source>
        <dbReference type="ARBA" id="ARBA00022679"/>
    </source>
</evidence>
<dbReference type="GO" id="GO:0005794">
    <property type="term" value="C:Golgi apparatus"/>
    <property type="evidence" value="ECO:0007669"/>
    <property type="project" value="TreeGrafter"/>
</dbReference>
<dbReference type="SUPFAM" id="SSF53474">
    <property type="entry name" value="alpha/beta-Hydrolases"/>
    <property type="match status" value="1"/>
</dbReference>
<dbReference type="PANTHER" id="PTHR11675">
    <property type="entry name" value="N-ACETYLGALACTOSAMINYLTRANSFERASE"/>
    <property type="match status" value="1"/>
</dbReference>
<dbReference type="GO" id="GO:0008236">
    <property type="term" value="F:serine-type peptidase activity"/>
    <property type="evidence" value="ECO:0007669"/>
    <property type="project" value="InterPro"/>
</dbReference>
<dbReference type="GO" id="GO:0006493">
    <property type="term" value="P:protein O-linked glycosylation"/>
    <property type="evidence" value="ECO:0007669"/>
    <property type="project" value="TreeGrafter"/>
</dbReference>
<reference evidence="6 7" key="1">
    <citation type="submission" date="2020-04" db="EMBL/GenBank/DDBJ databases">
        <title>Perkinsus olseni comparative genomics.</title>
        <authorList>
            <person name="Bogema D.R."/>
        </authorList>
    </citation>
    <scope>NUCLEOTIDE SEQUENCE [LARGE SCALE GENOMIC DNA]</scope>
    <source>
        <strain evidence="6">00978-12</strain>
    </source>
</reference>
<dbReference type="Gene3D" id="3.90.550.10">
    <property type="entry name" value="Spore Coat Polysaccharide Biosynthesis Protein SpsA, Chain A"/>
    <property type="match status" value="1"/>
</dbReference>
<dbReference type="EMBL" id="JABANP010000006">
    <property type="protein sequence ID" value="KAF4697010.1"/>
    <property type="molecule type" value="Genomic_DNA"/>
</dbReference>
<proteinExistence type="predicted"/>
<organism evidence="6 7">
    <name type="scientific">Perkinsus olseni</name>
    <name type="common">Perkinsus atlanticus</name>
    <dbReference type="NCBI Taxonomy" id="32597"/>
    <lineage>
        <taxon>Eukaryota</taxon>
        <taxon>Sar</taxon>
        <taxon>Alveolata</taxon>
        <taxon>Perkinsozoa</taxon>
        <taxon>Perkinsea</taxon>
        <taxon>Perkinsida</taxon>
        <taxon>Perkinsidae</taxon>
        <taxon>Perkinsus</taxon>
    </lineage>
</organism>
<dbReference type="Proteomes" id="UP000541610">
    <property type="component" value="Unassembled WGS sequence"/>
</dbReference>
<dbReference type="InterPro" id="IPR001375">
    <property type="entry name" value="Peptidase_S9_cat"/>
</dbReference>
<dbReference type="PANTHER" id="PTHR11675:SF119">
    <property type="entry name" value="POLYPEPTIDE N-ACETYLGALACTOSAMINYLTRANSFERASE 2"/>
    <property type="match status" value="1"/>
</dbReference>
<dbReference type="InterPro" id="IPR027791">
    <property type="entry name" value="Galactosyl_T_C"/>
</dbReference>
<dbReference type="Gene3D" id="2.80.10.50">
    <property type="match status" value="1"/>
</dbReference>
<keyword evidence="1" id="KW-0808">Transferase</keyword>
<dbReference type="AlphaFoldDB" id="A0A7J6PN26"/>
<dbReference type="PROSITE" id="PS50231">
    <property type="entry name" value="RICIN_B_LECTIN"/>
    <property type="match status" value="1"/>
</dbReference>
<gene>
    <name evidence="6" type="primary">DPP4_2</name>
    <name evidence="6" type="ORF">FOZ60_013362</name>
</gene>
<evidence type="ECO:0000256" key="2">
    <source>
        <dbReference type="ARBA" id="ARBA00023157"/>
    </source>
</evidence>
<dbReference type="Gene3D" id="3.40.50.1820">
    <property type="entry name" value="alpha/beta hydrolase"/>
    <property type="match status" value="1"/>
</dbReference>
<protein>
    <submittedName>
        <fullName evidence="6">Diacylglycerol pyrophosphate phosphatase</fullName>
    </submittedName>
</protein>
<dbReference type="InterPro" id="IPR029044">
    <property type="entry name" value="Nucleotide-diphossugar_trans"/>
</dbReference>
<feature type="domain" description="Peptidase S9 prolyl oligopeptidase catalytic" evidence="3">
    <location>
        <begin position="971"/>
        <end position="1179"/>
    </location>
</feature>
<feature type="domain" description="Galactosyltransferase C-terminal" evidence="5">
    <location>
        <begin position="227"/>
        <end position="270"/>
    </location>
</feature>
<name>A0A7J6PN26_PEROL</name>
<dbReference type="Pfam" id="PF02709">
    <property type="entry name" value="Glyco_transf_7C"/>
    <property type="match status" value="1"/>
</dbReference>
<feature type="domain" description="Glycosyltransferase 2-like" evidence="4">
    <location>
        <begin position="59"/>
        <end position="207"/>
    </location>
</feature>
<dbReference type="InterPro" id="IPR029058">
    <property type="entry name" value="AB_hydrolase_fold"/>
</dbReference>
<dbReference type="InterPro" id="IPR035992">
    <property type="entry name" value="Ricin_B-like_lectins"/>
</dbReference>
<evidence type="ECO:0000313" key="6">
    <source>
        <dbReference type="EMBL" id="KAF4697010.1"/>
    </source>
</evidence>
<dbReference type="SUPFAM" id="SSF53448">
    <property type="entry name" value="Nucleotide-diphospho-sugar transferases"/>
    <property type="match status" value="1"/>
</dbReference>
<keyword evidence="2" id="KW-1015">Disulfide bond</keyword>
<evidence type="ECO:0000259" key="3">
    <source>
        <dbReference type="Pfam" id="PF00326"/>
    </source>
</evidence>
<dbReference type="Pfam" id="PF00535">
    <property type="entry name" value="Glycos_transf_2"/>
    <property type="match status" value="1"/>
</dbReference>
<dbReference type="OrthoDB" id="416344at2759"/>
<evidence type="ECO:0000313" key="7">
    <source>
        <dbReference type="Proteomes" id="UP000541610"/>
    </source>
</evidence>
<sequence length="1189" mass="131953">MSNLSSLSGGSPRESLRRAGIDDDAGVYTVRGDRLPEPRYQAFRHQYQTEQDDAPSRATVVIPARFEADYLVKTIFYTFEYTPPQLLAEILVVDDNSEEPLEPLVVQSFEENGVLESLTPEQKAKIRILRLPEREGLIRAKIIGADSARGTYILFLDGHCRVVPGYMQSMINMIANNGYKTIVTPIVTNVNGTSWEHMSLDGGAKMMFEWNFEFYWFEDHNDEVPIAVGGIQLMTKRWWTESGGYDQGMLDWGGENIEQSLRVWMCGGKILVDREAKIGHIFQRPAPKNKVRSGQVQRNHARAAFLYLDDKLNWFLDNHASARAEISKHQLGPHVGDRLAVRHRLQCKSFDEGFMERFWSVFENQALLLDRVHLLKHKRSRLCLALVRTTKDMHVKDANAQAELRLKPCNPRDSGMLWMRGYSGTRLVNKRFNKCIDRGNKPFGRAQVIAFACDRRNTNANQRWYWDNGRIYSPNRGLSSFRAPPAGVDEDSSGTLCVSGPAADGKQLQVTQQDKSDSKSEAYFYRREHLPATSCRSPLDLIDVAVKVLHLTGSAYGGAARARSGGRPRVGGGSRILSHHFGFALSAIERAFPSSEPRCILFKMWKGGGLWRGVLSTPLSAAEPILTVSQVLSWPDTIKSIDATFIPGLGPVAIAIADGILESEDPQDDDEDWGGTYSPRTGWIEVLVNDPQLPRLANGVRVARNGSWAVWRIDKTDLPTEASIGDLAMADLERPPPEVKARALTKGAGSLDRYEPSPCGNYVAYTANFVESARSAPAASTHLNLYVGISTDDMNKTRAVPVSHAGELIVGFGWVDGLPSTLWWTVQAGFHNKTYVRAISAELTDQEALLLLALPCTTRTMAYQLDGGAYIYGSDTMKDPLSFVAVDAKTGKLAGKIPQPYDVSADSLATSELEWDVGPGHRCRGMLYYRRVPGDVETRPGPLVVSLHGGPCSRISPINKVGIYARYRDLLEEGYRVLVPAFSGTLGFGDSWSKATVGTQGSRDVDEVVAGVQYLQRELRDTPAGRVSLIGGSYGGYLALRCAILHPDMFTCVVARYPWVSTRWNGAETGDFTYEDEFWAGNSQSTTWPVPPELERSDVLGPQSLQLLRVPLLLMHGSKDNVCPISNSKVLFNVLDNQRRSSPSAPRDLQFVIFSGEGHGFRGSSRAEADSRQIRWLQRFMPVAQDAPP</sequence>
<dbReference type="SUPFAM" id="SSF50370">
    <property type="entry name" value="Ricin B-like lectins"/>
    <property type="match status" value="1"/>
</dbReference>